<reference evidence="2 3" key="1">
    <citation type="submission" date="2020-08" db="EMBL/GenBank/DDBJ databases">
        <title>Functional genomics of gut bacteria from endangered species of beetles.</title>
        <authorList>
            <person name="Carlos-Shanley C."/>
        </authorList>
    </citation>
    <scope>NUCLEOTIDE SEQUENCE [LARGE SCALE GENOMIC DNA]</scope>
    <source>
        <strain evidence="2 3">S00198</strain>
    </source>
</reference>
<feature type="transmembrane region" description="Helical" evidence="1">
    <location>
        <begin position="268"/>
        <end position="287"/>
    </location>
</feature>
<keyword evidence="1" id="KW-0472">Membrane</keyword>
<keyword evidence="1" id="KW-1133">Transmembrane helix</keyword>
<feature type="transmembrane region" description="Helical" evidence="1">
    <location>
        <begin position="307"/>
        <end position="333"/>
    </location>
</feature>
<gene>
    <name evidence="2" type="ORF">HNP48_004002</name>
</gene>
<dbReference type="Proteomes" id="UP000575083">
    <property type="component" value="Unassembled WGS sequence"/>
</dbReference>
<dbReference type="EMBL" id="JACHLK010000008">
    <property type="protein sequence ID" value="MBB6561309.1"/>
    <property type="molecule type" value="Genomic_DNA"/>
</dbReference>
<keyword evidence="1" id="KW-0812">Transmembrane</keyword>
<feature type="transmembrane region" description="Helical" evidence="1">
    <location>
        <begin position="188"/>
        <end position="214"/>
    </location>
</feature>
<feature type="transmembrane region" description="Helical" evidence="1">
    <location>
        <begin position="47"/>
        <end position="69"/>
    </location>
</feature>
<sequence length="349" mass="38350">MRDQNYLQTAVCLAYQDEHAVRRFVLPLFMALLVAGLFSPWGIPSLWVGGIGGFLLNAVVLLVLLHTLAHLSSQTYPSLVQSNTRRYAFAGASVWWDFSAQDLKYGSAMPDGSGVLHEVRSHWRWLRAISVDPMGLRLHRAGSNESHAIPMDAWVAGSPDGRARLQAAAVECARSAGVPIRWMARTDWAGLLGTLAGLAILLTMWMTVCAMAAALPYLRHWNVAQLYLSGVDTFWWAGLLLAPVVLAAHLLLAWLLQPRLWGLGLPRLTPHLALAGVWALLLLVVLQSLASEIFEEPQAASSFFDPLPLVCGIALALLIALVVHRGCIAYWVVRRLALHNARTIRLESP</sequence>
<organism evidence="2 3">
    <name type="scientific">Acidovorax soli</name>
    <dbReference type="NCBI Taxonomy" id="592050"/>
    <lineage>
        <taxon>Bacteria</taxon>
        <taxon>Pseudomonadati</taxon>
        <taxon>Pseudomonadota</taxon>
        <taxon>Betaproteobacteria</taxon>
        <taxon>Burkholderiales</taxon>
        <taxon>Comamonadaceae</taxon>
        <taxon>Acidovorax</taxon>
    </lineage>
</organism>
<accession>A0A7X0PGG5</accession>
<feature type="transmembrane region" description="Helical" evidence="1">
    <location>
        <begin position="24"/>
        <end position="41"/>
    </location>
</feature>
<comment type="caution">
    <text evidence="2">The sequence shown here is derived from an EMBL/GenBank/DDBJ whole genome shotgun (WGS) entry which is preliminary data.</text>
</comment>
<keyword evidence="3" id="KW-1185">Reference proteome</keyword>
<evidence type="ECO:0000313" key="3">
    <source>
        <dbReference type="Proteomes" id="UP000575083"/>
    </source>
</evidence>
<evidence type="ECO:0000256" key="1">
    <source>
        <dbReference type="SAM" id="Phobius"/>
    </source>
</evidence>
<dbReference type="RefSeq" id="WP_184860219.1">
    <property type="nucleotide sequence ID" value="NZ_JACHLK010000008.1"/>
</dbReference>
<feature type="transmembrane region" description="Helical" evidence="1">
    <location>
        <begin position="234"/>
        <end position="256"/>
    </location>
</feature>
<proteinExistence type="predicted"/>
<dbReference type="AlphaFoldDB" id="A0A7X0PGG5"/>
<protein>
    <submittedName>
        <fullName evidence="2">Uncharacterized protein</fullName>
    </submittedName>
</protein>
<name>A0A7X0PGG5_9BURK</name>
<evidence type="ECO:0000313" key="2">
    <source>
        <dbReference type="EMBL" id="MBB6561309.1"/>
    </source>
</evidence>